<name>A0A3A8NRM2_9BACT</name>
<comment type="subcellular location">
    <subcellularLocation>
        <location evidence="1">Membrane</location>
        <topology evidence="1">Multi-pass membrane protein</topology>
    </subcellularLocation>
</comment>
<gene>
    <name evidence="7" type="ORF">D7X12_16500</name>
</gene>
<feature type="transmembrane region" description="Helical" evidence="5">
    <location>
        <begin position="62"/>
        <end position="82"/>
    </location>
</feature>
<evidence type="ECO:0000259" key="6">
    <source>
        <dbReference type="PROSITE" id="PS50850"/>
    </source>
</evidence>
<feature type="transmembrane region" description="Helical" evidence="5">
    <location>
        <begin position="145"/>
        <end position="166"/>
    </location>
</feature>
<reference evidence="8" key="1">
    <citation type="submission" date="2018-09" db="EMBL/GenBank/DDBJ databases">
        <authorList>
            <person name="Livingstone P.G."/>
            <person name="Whitworth D.E."/>
        </authorList>
    </citation>
    <scope>NUCLEOTIDE SEQUENCE [LARGE SCALE GENOMIC DNA]</scope>
    <source>
        <strain evidence="8">CA040B</strain>
    </source>
</reference>
<evidence type="ECO:0000313" key="8">
    <source>
        <dbReference type="Proteomes" id="UP000273405"/>
    </source>
</evidence>
<dbReference type="Gene3D" id="1.20.1250.20">
    <property type="entry name" value="MFS general substrate transporter like domains"/>
    <property type="match status" value="1"/>
</dbReference>
<dbReference type="SUPFAM" id="SSF103473">
    <property type="entry name" value="MFS general substrate transporter"/>
    <property type="match status" value="1"/>
</dbReference>
<feature type="transmembrane region" description="Helical" evidence="5">
    <location>
        <begin position="273"/>
        <end position="297"/>
    </location>
</feature>
<feature type="transmembrane region" description="Helical" evidence="5">
    <location>
        <begin position="337"/>
        <end position="354"/>
    </location>
</feature>
<dbReference type="AlphaFoldDB" id="A0A3A8NRM2"/>
<feature type="domain" description="Major facilitator superfamily (MFS) profile" evidence="6">
    <location>
        <begin position="20"/>
        <end position="458"/>
    </location>
</feature>
<dbReference type="GO" id="GO:0022857">
    <property type="term" value="F:transmembrane transporter activity"/>
    <property type="evidence" value="ECO:0007669"/>
    <property type="project" value="InterPro"/>
</dbReference>
<feature type="transmembrane region" description="Helical" evidence="5">
    <location>
        <begin position="204"/>
        <end position="224"/>
    </location>
</feature>
<dbReference type="Pfam" id="PF07690">
    <property type="entry name" value="MFS_1"/>
    <property type="match status" value="1"/>
</dbReference>
<keyword evidence="2 5" id="KW-0812">Transmembrane</keyword>
<dbReference type="PANTHER" id="PTHR42718">
    <property type="entry name" value="MAJOR FACILITATOR SUPERFAMILY MULTIDRUG TRANSPORTER MFSC"/>
    <property type="match status" value="1"/>
</dbReference>
<evidence type="ECO:0000256" key="2">
    <source>
        <dbReference type="ARBA" id="ARBA00022692"/>
    </source>
</evidence>
<dbReference type="CDD" id="cd17321">
    <property type="entry name" value="MFS_MMR_MDR_like"/>
    <property type="match status" value="1"/>
</dbReference>
<evidence type="ECO:0000256" key="3">
    <source>
        <dbReference type="ARBA" id="ARBA00022989"/>
    </source>
</evidence>
<sequence length="461" mass="47592">MAFHLGGESAGTLTPQQRLVLGIAVLASLVTFLDGAIINVALPAMVRDLGGGLSLQQWVVDAYLITLGALMLVAGSLSDAFGRKRILRLGLLGFGVTSVLCALAPSGTVLILARGLQGAAGALLVPGSLALILSFFSGPAQAKAIGAWTGWTGGAFIAGPLVGGLLVDTVGWRWIFGINVLPIALTLVLLARLEEPPQPEGARIDVPGALLACVGLGGPVYALIEQGKVGWTHPTVWMSLAIGVPAFVAFLVQEQRSSHPMMPLGLFRERNFWVGNLATTAIYGALSLGMFVITLFLQEVGGFRATTAGLALMPTTVIMLLLSSVFGGLAGRFGPRLFMAVGPCVAGCGYLLMLKVREPLDFWTQMLPGVGVFGLGLTMTVAPLTAAVLGSIRSEQAGIGSAINNAVARVAGLIAIALTGLIVGPRLDVAGFHRAMLTTAVLLILGGVISAVGIRNPPRRA</sequence>
<dbReference type="Proteomes" id="UP000273405">
    <property type="component" value="Unassembled WGS sequence"/>
</dbReference>
<feature type="transmembrane region" description="Helical" evidence="5">
    <location>
        <begin position="366"/>
        <end position="390"/>
    </location>
</feature>
<dbReference type="GO" id="GO:0016020">
    <property type="term" value="C:membrane"/>
    <property type="evidence" value="ECO:0007669"/>
    <property type="project" value="UniProtKB-SubCell"/>
</dbReference>
<accession>A0A3A8NRM2</accession>
<dbReference type="InterPro" id="IPR011701">
    <property type="entry name" value="MFS"/>
</dbReference>
<dbReference type="Gene3D" id="1.20.1720.10">
    <property type="entry name" value="Multidrug resistance protein D"/>
    <property type="match status" value="1"/>
</dbReference>
<keyword evidence="3 5" id="KW-1133">Transmembrane helix</keyword>
<evidence type="ECO:0000256" key="5">
    <source>
        <dbReference type="SAM" id="Phobius"/>
    </source>
</evidence>
<feature type="transmembrane region" description="Helical" evidence="5">
    <location>
        <begin position="89"/>
        <end position="113"/>
    </location>
</feature>
<feature type="transmembrane region" description="Helical" evidence="5">
    <location>
        <begin position="119"/>
        <end position="138"/>
    </location>
</feature>
<feature type="transmembrane region" description="Helical" evidence="5">
    <location>
        <begin position="172"/>
        <end position="192"/>
    </location>
</feature>
<protein>
    <submittedName>
        <fullName evidence="7">MFS transporter</fullName>
    </submittedName>
</protein>
<feature type="transmembrane region" description="Helical" evidence="5">
    <location>
        <begin position="236"/>
        <end position="252"/>
    </location>
</feature>
<evidence type="ECO:0000313" key="7">
    <source>
        <dbReference type="EMBL" id="RKH42124.1"/>
    </source>
</evidence>
<feature type="transmembrane region" description="Helical" evidence="5">
    <location>
        <begin position="309"/>
        <end position="330"/>
    </location>
</feature>
<dbReference type="PROSITE" id="PS50850">
    <property type="entry name" value="MFS"/>
    <property type="match status" value="1"/>
</dbReference>
<feature type="transmembrane region" description="Helical" evidence="5">
    <location>
        <begin position="402"/>
        <end position="423"/>
    </location>
</feature>
<dbReference type="PANTHER" id="PTHR42718:SF42">
    <property type="entry name" value="EXPORT PROTEIN"/>
    <property type="match status" value="1"/>
</dbReference>
<feature type="transmembrane region" description="Helical" evidence="5">
    <location>
        <begin position="435"/>
        <end position="454"/>
    </location>
</feature>
<evidence type="ECO:0000256" key="1">
    <source>
        <dbReference type="ARBA" id="ARBA00004141"/>
    </source>
</evidence>
<feature type="transmembrane region" description="Helical" evidence="5">
    <location>
        <begin position="19"/>
        <end position="42"/>
    </location>
</feature>
<evidence type="ECO:0000256" key="4">
    <source>
        <dbReference type="ARBA" id="ARBA00023136"/>
    </source>
</evidence>
<proteinExistence type="predicted"/>
<dbReference type="EMBL" id="RAWG01000093">
    <property type="protein sequence ID" value="RKH42124.1"/>
    <property type="molecule type" value="Genomic_DNA"/>
</dbReference>
<keyword evidence="4 5" id="KW-0472">Membrane</keyword>
<dbReference type="OrthoDB" id="9812221at2"/>
<comment type="caution">
    <text evidence="7">The sequence shown here is derived from an EMBL/GenBank/DDBJ whole genome shotgun (WGS) entry which is preliminary data.</text>
</comment>
<dbReference type="InterPro" id="IPR036259">
    <property type="entry name" value="MFS_trans_sf"/>
</dbReference>
<dbReference type="InterPro" id="IPR020846">
    <property type="entry name" value="MFS_dom"/>
</dbReference>
<organism evidence="7 8">
    <name type="scientific">Corallococcus sicarius</name>
    <dbReference type="NCBI Taxonomy" id="2316726"/>
    <lineage>
        <taxon>Bacteria</taxon>
        <taxon>Pseudomonadati</taxon>
        <taxon>Myxococcota</taxon>
        <taxon>Myxococcia</taxon>
        <taxon>Myxococcales</taxon>
        <taxon>Cystobacterineae</taxon>
        <taxon>Myxococcaceae</taxon>
        <taxon>Corallococcus</taxon>
    </lineage>
</organism>
<keyword evidence="8" id="KW-1185">Reference proteome</keyword>